<proteinExistence type="predicted"/>
<evidence type="ECO:0008006" key="3">
    <source>
        <dbReference type="Google" id="ProtNLM"/>
    </source>
</evidence>
<dbReference type="EMBL" id="BKAJ01000173">
    <property type="protein sequence ID" value="GEP60637.1"/>
    <property type="molecule type" value="Genomic_DNA"/>
</dbReference>
<keyword evidence="2" id="KW-1185">Reference proteome</keyword>
<evidence type="ECO:0000313" key="1">
    <source>
        <dbReference type="EMBL" id="GEP60637.1"/>
    </source>
</evidence>
<gene>
    <name evidence="1" type="ORF">RSO01_78030</name>
</gene>
<evidence type="ECO:0000313" key="2">
    <source>
        <dbReference type="Proteomes" id="UP000321058"/>
    </source>
</evidence>
<comment type="caution">
    <text evidence="1">The sequence shown here is derived from an EMBL/GenBank/DDBJ whole genome shotgun (WGS) entry which is preliminary data.</text>
</comment>
<name>A0A512NNW5_9HYPH</name>
<reference evidence="1 2" key="1">
    <citation type="submission" date="2019-07" db="EMBL/GenBank/DDBJ databases">
        <title>Whole genome shotgun sequence of Reyranella soli NBRC 108950.</title>
        <authorList>
            <person name="Hosoyama A."/>
            <person name="Uohara A."/>
            <person name="Ohji S."/>
            <person name="Ichikawa N."/>
        </authorList>
    </citation>
    <scope>NUCLEOTIDE SEQUENCE [LARGE SCALE GENOMIC DNA]</scope>
    <source>
        <strain evidence="1 2">NBRC 108950</strain>
    </source>
</reference>
<protein>
    <recommendedName>
        <fullName evidence="3">Helix-turn-helix domain-containing protein</fullName>
    </recommendedName>
</protein>
<dbReference type="Proteomes" id="UP000321058">
    <property type="component" value="Unassembled WGS sequence"/>
</dbReference>
<sequence length="157" mass="17709">MLNLQAMNPPGRPTSYRPDHCDLAREHCLLGATNDELAEVFEVSPRTIDNWIAHHPDFAAAVRGGRRRADAKVAASLYARAVGFRHKVERTFLCRGEPKSFSVTVAYPPDTQACIFWLRNRRRADWRDRPAEADAQSEDEFALLDTASESVRLDNGD</sequence>
<accession>A0A512NNW5</accession>
<dbReference type="AlphaFoldDB" id="A0A512NNW5"/>
<organism evidence="1 2">
    <name type="scientific">Reyranella soli</name>
    <dbReference type="NCBI Taxonomy" id="1230389"/>
    <lineage>
        <taxon>Bacteria</taxon>
        <taxon>Pseudomonadati</taxon>
        <taxon>Pseudomonadota</taxon>
        <taxon>Alphaproteobacteria</taxon>
        <taxon>Hyphomicrobiales</taxon>
        <taxon>Reyranellaceae</taxon>
        <taxon>Reyranella</taxon>
    </lineage>
</organism>